<dbReference type="SUPFAM" id="SSF47203">
    <property type="entry name" value="Acyl-CoA dehydrogenase C-terminal domain-like"/>
    <property type="match status" value="1"/>
</dbReference>
<reference evidence="2" key="1">
    <citation type="submission" date="2020-05" db="EMBL/GenBank/DDBJ databases">
        <authorList>
            <person name="Zhu T."/>
            <person name="Keshari N."/>
            <person name="Lu X."/>
        </authorList>
    </citation>
    <scope>NUCLEOTIDE SEQUENCE</scope>
    <source>
        <strain evidence="2">NK1-12</strain>
    </source>
</reference>
<dbReference type="Pfam" id="PF02771">
    <property type="entry name" value="Acyl-CoA_dh_N"/>
    <property type="match status" value="1"/>
</dbReference>
<name>A0AA97AH61_9CYAN</name>
<dbReference type="PANTHER" id="PTHR43884">
    <property type="entry name" value="ACYL-COA DEHYDROGENASE"/>
    <property type="match status" value="1"/>
</dbReference>
<protein>
    <submittedName>
        <fullName evidence="2">Acyl-CoA/acyl-ACP dehydrogenase</fullName>
    </submittedName>
</protein>
<dbReference type="GO" id="GO:0050660">
    <property type="term" value="F:flavin adenine dinucleotide binding"/>
    <property type="evidence" value="ECO:0007669"/>
    <property type="project" value="InterPro"/>
</dbReference>
<dbReference type="SUPFAM" id="SSF56645">
    <property type="entry name" value="Acyl-CoA dehydrogenase NM domain-like"/>
    <property type="match status" value="1"/>
</dbReference>
<accession>A0AA97AH61</accession>
<dbReference type="InterPro" id="IPR036250">
    <property type="entry name" value="AcylCo_DH-like_C"/>
</dbReference>
<dbReference type="PANTHER" id="PTHR43884:SF12">
    <property type="entry name" value="ISOVALERYL-COA DEHYDROGENASE, MITOCHONDRIAL-RELATED"/>
    <property type="match status" value="1"/>
</dbReference>
<dbReference type="InterPro" id="IPR037069">
    <property type="entry name" value="AcylCoA_DH/ox_N_sf"/>
</dbReference>
<sequence length="361" mass="39248">MSSCLNQPLLLEQSVLDRAAAFLQTVVAPKAARLDTDPQALQQAFSELGEQQLLALRVAPEWQGTGVNELTFRTFQELTARYSGALAFLQTQHQSAAARLAQSNNESLKQKYLPYMATGQKRIGLGFSQLRRSGEAAVKATPSRDGYYVSGNVPWITGFGCFEQFILGAELPDGRALFGLVPLRDETVNGGWIALSQPLQLAAMASTNTVTAQLANWFLPVDQVLDLKPADWIHQSDRSNVLHHGFFALGCAQAGLDILAAAPAQSVITETLIALTQELETCRSAMYQAQAIGDTGMHQLDLRAWSIDLAVRCAHAAVAVSRGSANYANHPAQRVYREALAFTIFGQTTAVMEATLKRLTR</sequence>
<organism evidence="2">
    <name type="scientific">Leptolyngbya sp. NK1-12</name>
    <dbReference type="NCBI Taxonomy" id="2547451"/>
    <lineage>
        <taxon>Bacteria</taxon>
        <taxon>Bacillati</taxon>
        <taxon>Cyanobacteriota</taxon>
        <taxon>Cyanophyceae</taxon>
        <taxon>Leptolyngbyales</taxon>
        <taxon>Leptolyngbyaceae</taxon>
        <taxon>Leptolyngbya group</taxon>
        <taxon>Leptolyngbya</taxon>
    </lineage>
</organism>
<dbReference type="Gene3D" id="1.10.540.10">
    <property type="entry name" value="Acyl-CoA dehydrogenase/oxidase, N-terminal domain"/>
    <property type="match status" value="1"/>
</dbReference>
<proteinExistence type="predicted"/>
<dbReference type="AlphaFoldDB" id="A0AA97AH61"/>
<gene>
    <name evidence="2" type="ORF">HJG54_21080</name>
</gene>
<dbReference type="InterPro" id="IPR013786">
    <property type="entry name" value="AcylCoA_DH/ox_N"/>
</dbReference>
<feature type="domain" description="Acyl-CoA dehydrogenase/oxidase N-terminal" evidence="1">
    <location>
        <begin position="13"/>
        <end position="120"/>
    </location>
</feature>
<dbReference type="GO" id="GO:0003995">
    <property type="term" value="F:acyl-CoA dehydrogenase activity"/>
    <property type="evidence" value="ECO:0007669"/>
    <property type="project" value="TreeGrafter"/>
</dbReference>
<dbReference type="EMBL" id="CP053586">
    <property type="protein sequence ID" value="WNZ25095.1"/>
    <property type="molecule type" value="Genomic_DNA"/>
</dbReference>
<evidence type="ECO:0000313" key="2">
    <source>
        <dbReference type="EMBL" id="WNZ25095.1"/>
    </source>
</evidence>
<evidence type="ECO:0000259" key="1">
    <source>
        <dbReference type="Pfam" id="PF02771"/>
    </source>
</evidence>
<dbReference type="Gene3D" id="1.20.140.10">
    <property type="entry name" value="Butyryl-CoA Dehydrogenase, subunit A, domain 3"/>
    <property type="match status" value="1"/>
</dbReference>
<dbReference type="RefSeq" id="WP_316431210.1">
    <property type="nucleotide sequence ID" value="NZ_CP053586.1"/>
</dbReference>
<dbReference type="InterPro" id="IPR009100">
    <property type="entry name" value="AcylCoA_DH/oxidase_NM_dom_sf"/>
</dbReference>